<feature type="region of interest" description="Disordered" evidence="1">
    <location>
        <begin position="195"/>
        <end position="242"/>
    </location>
</feature>
<dbReference type="Proteomes" id="UP001150907">
    <property type="component" value="Unassembled WGS sequence"/>
</dbReference>
<dbReference type="OrthoDB" id="5577936at2759"/>
<dbReference type="AlphaFoldDB" id="A0A9W8BEQ9"/>
<gene>
    <name evidence="2" type="ORF">H4R26_002204</name>
</gene>
<feature type="compositionally biased region" description="Basic residues" evidence="1">
    <location>
        <begin position="227"/>
        <end position="242"/>
    </location>
</feature>
<dbReference type="EMBL" id="JANBQF010000124">
    <property type="protein sequence ID" value="KAJ2004987.1"/>
    <property type="molecule type" value="Genomic_DNA"/>
</dbReference>
<evidence type="ECO:0000256" key="1">
    <source>
        <dbReference type="SAM" id="MobiDB-lite"/>
    </source>
</evidence>
<comment type="caution">
    <text evidence="2">The sequence shown here is derived from an EMBL/GenBank/DDBJ whole genome shotgun (WGS) entry which is preliminary data.</text>
</comment>
<keyword evidence="3" id="KW-1185">Reference proteome</keyword>
<reference evidence="2" key="1">
    <citation type="submission" date="2022-07" db="EMBL/GenBank/DDBJ databases">
        <title>Phylogenomic reconstructions and comparative analyses of Kickxellomycotina fungi.</title>
        <authorList>
            <person name="Reynolds N.K."/>
            <person name="Stajich J.E."/>
            <person name="Barry K."/>
            <person name="Grigoriev I.V."/>
            <person name="Crous P."/>
            <person name="Smith M.E."/>
        </authorList>
    </citation>
    <scope>NUCLEOTIDE SEQUENCE</scope>
    <source>
        <strain evidence="2">IMI 214461</strain>
    </source>
</reference>
<evidence type="ECO:0000313" key="3">
    <source>
        <dbReference type="Proteomes" id="UP001150907"/>
    </source>
</evidence>
<proteinExistence type="predicted"/>
<protein>
    <submittedName>
        <fullName evidence="2">Uncharacterized protein</fullName>
    </submittedName>
</protein>
<sequence>MSAPSMVSLVPALAESLDALEAYQHTLVTRLKAIHARLLQGDGTEDEILPTLTYYINQATFIQHKMTLIYARVGDMKRRSHRLKDHRAKQDQRIAEWMDQERTRLVPAASASLALAQSLVPGSTAIRQDTASVPPLSLSASGVDDVATPRSVPSLRRMPSALASRYGDLADDGPGIAVLELPASVPSVALAMGEAVDRSSSSPGTHEVQDAAPPPAARMSDAVHPVAIKRKGKRRVRMPTIE</sequence>
<accession>A0A9W8BEQ9</accession>
<name>A0A9W8BEQ9_9FUNG</name>
<evidence type="ECO:0000313" key="2">
    <source>
        <dbReference type="EMBL" id="KAJ2004987.1"/>
    </source>
</evidence>
<organism evidence="2 3">
    <name type="scientific">Coemansia thaxteri</name>
    <dbReference type="NCBI Taxonomy" id="2663907"/>
    <lineage>
        <taxon>Eukaryota</taxon>
        <taxon>Fungi</taxon>
        <taxon>Fungi incertae sedis</taxon>
        <taxon>Zoopagomycota</taxon>
        <taxon>Kickxellomycotina</taxon>
        <taxon>Kickxellomycetes</taxon>
        <taxon>Kickxellales</taxon>
        <taxon>Kickxellaceae</taxon>
        <taxon>Coemansia</taxon>
    </lineage>
</organism>